<sequence length="422" mass="46669">MKEESATEGESCEKSDVCNADRERQDKARDEGAVVLELVPISEIWRKYKDNEDKVRQGQEKEKGGAKPKGGSIPQTKSKAPGNKPRLDPANTVKCLKMINKWHAIVSSGSVQRSQRPLSKTEDTASGIRAQEAVAMPWDDVEVEEDLFEGRKYSKRQLMDSIRRVVLKQMSRQHCQDTGERDEGYVILDLTPITETVRFEPPRPESPNTDPLQLTHSETQTELEKASIVTADPEPEDQTQQNDPTTEMEIQTLLQPRSPDPRVNEVNEPGMTDSVLSELCTDPLPLSALPGNTAVVQEVQKFVASATGEGLDEFNMVASQGQASSGSTPGSVQDSLFHMALALLGALLFVLPVISWDQGTEVYSFGEFGLHALQRARQPLPHGARPPRSAAFFFTRDLMVELVQLLNETGLLHYICFLCATG</sequence>
<proteinExistence type="predicted"/>
<evidence type="ECO:0000313" key="2">
    <source>
        <dbReference type="EMBL" id="RXM95439.1"/>
    </source>
</evidence>
<dbReference type="Proteomes" id="UP000289886">
    <property type="component" value="Unassembled WGS sequence"/>
</dbReference>
<organism evidence="2 3">
    <name type="scientific">Acipenser ruthenus</name>
    <name type="common">Sterlet sturgeon</name>
    <dbReference type="NCBI Taxonomy" id="7906"/>
    <lineage>
        <taxon>Eukaryota</taxon>
        <taxon>Metazoa</taxon>
        <taxon>Chordata</taxon>
        <taxon>Craniata</taxon>
        <taxon>Vertebrata</taxon>
        <taxon>Euteleostomi</taxon>
        <taxon>Actinopterygii</taxon>
        <taxon>Chondrostei</taxon>
        <taxon>Acipenseriformes</taxon>
        <taxon>Acipenseridae</taxon>
        <taxon>Acipenser</taxon>
    </lineage>
</organism>
<reference evidence="2 3" key="1">
    <citation type="submission" date="2019-01" db="EMBL/GenBank/DDBJ databases">
        <title>Draft Genome and Complete Hox-Cluster Characterization of the Sterlet Sturgeon (Acipenser ruthenus).</title>
        <authorList>
            <person name="Wei Q."/>
        </authorList>
    </citation>
    <scope>NUCLEOTIDE SEQUENCE [LARGE SCALE GENOMIC DNA]</scope>
    <source>
        <strain evidence="2">WHYD16114868_AA</strain>
        <tissue evidence="2">Blood</tissue>
    </source>
</reference>
<protein>
    <submittedName>
        <fullName evidence="2">Uncharacterized protein</fullName>
    </submittedName>
</protein>
<keyword evidence="3" id="KW-1185">Reference proteome</keyword>
<accession>A0A444V4T9</accession>
<evidence type="ECO:0000256" key="1">
    <source>
        <dbReference type="SAM" id="MobiDB-lite"/>
    </source>
</evidence>
<feature type="region of interest" description="Disordered" evidence="1">
    <location>
        <begin position="47"/>
        <end position="90"/>
    </location>
</feature>
<name>A0A444V4T9_ACIRT</name>
<comment type="caution">
    <text evidence="2">The sequence shown here is derived from an EMBL/GenBank/DDBJ whole genome shotgun (WGS) entry which is preliminary data.</text>
</comment>
<feature type="region of interest" description="Disordered" evidence="1">
    <location>
        <begin position="1"/>
        <end position="33"/>
    </location>
</feature>
<evidence type="ECO:0000313" key="3">
    <source>
        <dbReference type="Proteomes" id="UP000289886"/>
    </source>
</evidence>
<dbReference type="EMBL" id="SCEB01002388">
    <property type="protein sequence ID" value="RXM95439.1"/>
    <property type="molecule type" value="Genomic_DNA"/>
</dbReference>
<gene>
    <name evidence="2" type="ORF">EOD39_16880</name>
</gene>
<feature type="compositionally biased region" description="Basic and acidic residues" evidence="1">
    <location>
        <begin position="47"/>
        <end position="65"/>
    </location>
</feature>
<dbReference type="AlphaFoldDB" id="A0A444V4T9"/>
<feature type="compositionally biased region" description="Basic and acidic residues" evidence="1">
    <location>
        <begin position="1"/>
        <end position="32"/>
    </location>
</feature>